<sequence length="134" mass="15253">MLETADIAPVLESNADPRRIARALYWQGWRVTSIARHLEIKRATVEAWKQRDEWDKATPIERIESSLETRLAVLIAKQEKDGRDFKEVDLLTYEASRSEETGHADLAWACLHALGNEPLEGITANNTGFMEFSN</sequence>
<dbReference type="AlphaFoldDB" id="A0A6J5BTN1"/>
<reference evidence="2 3" key="1">
    <citation type="submission" date="2020-04" db="EMBL/GenBank/DDBJ databases">
        <authorList>
            <person name="De Canck E."/>
        </authorList>
    </citation>
    <scope>NUCLEOTIDE SEQUENCE [LARGE SCALE GENOMIC DNA]</scope>
    <source>
        <strain evidence="2 3">LMG 24238</strain>
    </source>
</reference>
<gene>
    <name evidence="2" type="ORF">LMG24238_04493</name>
</gene>
<evidence type="ECO:0000313" key="2">
    <source>
        <dbReference type="EMBL" id="CAB3715655.1"/>
    </source>
</evidence>
<accession>A0A6J5BTN1</accession>
<name>A0A6J5BTN1_9BURK</name>
<dbReference type="InterPro" id="IPR010332">
    <property type="entry name" value="ATPase_terminase-su_N"/>
</dbReference>
<evidence type="ECO:0000313" key="3">
    <source>
        <dbReference type="Proteomes" id="UP000494255"/>
    </source>
</evidence>
<feature type="domain" description="Terminase ATPase subunit N-terminal" evidence="1">
    <location>
        <begin position="16"/>
        <end position="72"/>
    </location>
</feature>
<keyword evidence="3" id="KW-1185">Reference proteome</keyword>
<proteinExistence type="predicted"/>
<dbReference type="RefSeq" id="WP_175052396.1">
    <property type="nucleotide sequence ID" value="NZ_CADIKC010000006.1"/>
</dbReference>
<dbReference type="Proteomes" id="UP000494255">
    <property type="component" value="Unassembled WGS sequence"/>
</dbReference>
<dbReference type="Pfam" id="PF06056">
    <property type="entry name" value="Terminase_5"/>
    <property type="match status" value="1"/>
</dbReference>
<dbReference type="EMBL" id="CADIKC010000006">
    <property type="protein sequence ID" value="CAB3715655.1"/>
    <property type="molecule type" value="Genomic_DNA"/>
</dbReference>
<evidence type="ECO:0000259" key="1">
    <source>
        <dbReference type="Pfam" id="PF06056"/>
    </source>
</evidence>
<dbReference type="GeneID" id="97043106"/>
<organism evidence="2 3">
    <name type="scientific">Paraburkholderia sediminicola</name>
    <dbReference type="NCBI Taxonomy" id="458836"/>
    <lineage>
        <taxon>Bacteria</taxon>
        <taxon>Pseudomonadati</taxon>
        <taxon>Pseudomonadota</taxon>
        <taxon>Betaproteobacteria</taxon>
        <taxon>Burkholderiales</taxon>
        <taxon>Burkholderiaceae</taxon>
        <taxon>Paraburkholderia</taxon>
    </lineage>
</organism>
<protein>
    <recommendedName>
        <fullName evidence="1">Terminase ATPase subunit N-terminal domain-containing protein</fullName>
    </recommendedName>
</protein>